<feature type="compositionally biased region" description="Basic and acidic residues" evidence="1">
    <location>
        <begin position="154"/>
        <end position="173"/>
    </location>
</feature>
<name>A0A9R0KCM8_SPIOL</name>
<dbReference type="RefSeq" id="XP_021866964.1">
    <property type="nucleotide sequence ID" value="XM_022011272.2"/>
</dbReference>
<organism evidence="2 3">
    <name type="scientific">Spinacia oleracea</name>
    <name type="common">Spinach</name>
    <dbReference type="NCBI Taxonomy" id="3562"/>
    <lineage>
        <taxon>Eukaryota</taxon>
        <taxon>Viridiplantae</taxon>
        <taxon>Streptophyta</taxon>
        <taxon>Embryophyta</taxon>
        <taxon>Tracheophyta</taxon>
        <taxon>Spermatophyta</taxon>
        <taxon>Magnoliopsida</taxon>
        <taxon>eudicotyledons</taxon>
        <taxon>Gunneridae</taxon>
        <taxon>Pentapetalae</taxon>
        <taxon>Caryophyllales</taxon>
        <taxon>Chenopodiaceae</taxon>
        <taxon>Chenopodioideae</taxon>
        <taxon>Anserineae</taxon>
        <taxon>Spinacia</taxon>
    </lineage>
</organism>
<evidence type="ECO:0000313" key="3">
    <source>
        <dbReference type="RefSeq" id="XP_021866964.1"/>
    </source>
</evidence>
<sequence length="191" mass="20554">MTSVIMAKSSFMNVSKVGLPPQASYLCSRNVSRVCFTSATIFNGNQYARENVAGYKGGRAAERIRVKADGTNQVGDVMQDAADKIKKDFDAAAKNVQEGADWAGKGITEAHEKNMDSAEWAAEKVKEEASKAGEALQGAKESTQANIQDTADWTADKAKEGANKVEETAKGAWESVKDAAQKIQETVEQDK</sequence>
<proteinExistence type="predicted"/>
<evidence type="ECO:0000313" key="2">
    <source>
        <dbReference type="Proteomes" id="UP000813463"/>
    </source>
</evidence>
<accession>A0A9R0KCM8</accession>
<reference evidence="3" key="2">
    <citation type="submission" date="2025-08" db="UniProtKB">
        <authorList>
            <consortium name="RefSeq"/>
        </authorList>
    </citation>
    <scope>IDENTIFICATION</scope>
    <source>
        <tissue evidence="3">Leaf</tissue>
    </source>
</reference>
<dbReference type="SUPFAM" id="SSF47857">
    <property type="entry name" value="Apolipophorin-III"/>
    <property type="match status" value="1"/>
</dbReference>
<feature type="region of interest" description="Disordered" evidence="1">
    <location>
        <begin position="127"/>
        <end position="173"/>
    </location>
</feature>
<dbReference type="Proteomes" id="UP000813463">
    <property type="component" value="Chromosome 6"/>
</dbReference>
<dbReference type="AlphaFoldDB" id="A0A9R0KCM8"/>
<dbReference type="Gene3D" id="1.10.287.700">
    <property type="entry name" value="Helix hairpin bin"/>
    <property type="match status" value="1"/>
</dbReference>
<keyword evidence="2" id="KW-1185">Reference proteome</keyword>
<feature type="compositionally biased region" description="Polar residues" evidence="1">
    <location>
        <begin position="140"/>
        <end position="151"/>
    </location>
</feature>
<dbReference type="KEGG" id="soe:110805649"/>
<reference evidence="2" key="1">
    <citation type="journal article" date="2021" name="Nat. Commun.">
        <title>Genomic analyses provide insights into spinach domestication and the genetic basis of agronomic traits.</title>
        <authorList>
            <person name="Cai X."/>
            <person name="Sun X."/>
            <person name="Xu C."/>
            <person name="Sun H."/>
            <person name="Wang X."/>
            <person name="Ge C."/>
            <person name="Zhang Z."/>
            <person name="Wang Q."/>
            <person name="Fei Z."/>
            <person name="Jiao C."/>
            <person name="Wang Q."/>
        </authorList>
    </citation>
    <scope>NUCLEOTIDE SEQUENCE [LARGE SCALE GENOMIC DNA]</scope>
    <source>
        <strain evidence="2">cv. Varoflay</strain>
    </source>
</reference>
<dbReference type="GeneID" id="110805649"/>
<gene>
    <name evidence="3" type="primary">LOC110805649</name>
</gene>
<evidence type="ECO:0000256" key="1">
    <source>
        <dbReference type="SAM" id="MobiDB-lite"/>
    </source>
</evidence>
<dbReference type="OrthoDB" id="756017at2759"/>
<protein>
    <submittedName>
        <fullName evidence="3">Late embryogenesis abundant protein At3g53040</fullName>
    </submittedName>
</protein>